<organism evidence="2 3">
    <name type="scientific">Rhipicephalus sanguineus</name>
    <name type="common">Brown dog tick</name>
    <name type="synonym">Ixodes sanguineus</name>
    <dbReference type="NCBI Taxonomy" id="34632"/>
    <lineage>
        <taxon>Eukaryota</taxon>
        <taxon>Metazoa</taxon>
        <taxon>Ecdysozoa</taxon>
        <taxon>Arthropoda</taxon>
        <taxon>Chelicerata</taxon>
        <taxon>Arachnida</taxon>
        <taxon>Acari</taxon>
        <taxon>Parasitiformes</taxon>
        <taxon>Ixodida</taxon>
        <taxon>Ixodoidea</taxon>
        <taxon>Ixodidae</taxon>
        <taxon>Rhipicephalinae</taxon>
        <taxon>Rhipicephalus</taxon>
        <taxon>Rhipicephalus</taxon>
    </lineage>
</organism>
<sequence length="266" mass="27920">MQLVCAVWSSYRVADGRPLGGKYQTDIQTGIIEALISTGKYLPSVRSAGCGVWPAGLRHPEHDEGGRCAPRARSSIFSESGHSPASVSVAATGSSSSSQGCGVGRSAQAWLSRAIQSLSPKLAQEANWKCDTTELIAVSGPDKQHSGSLDATSAAGPVASDSCGEATCPNALSAEDSRSEAYGVVRLREVLAVLRSDISSEEKLVAIKRGHDRWLAVGSSMGDVSKPRPGSQQGAESQHARRSLHKLQDMKQLGPILEFPKAVVAD</sequence>
<gene>
    <name evidence="2" type="ORF">HPB52_007872</name>
</gene>
<comment type="caution">
    <text evidence="2">The sequence shown here is derived from an EMBL/GenBank/DDBJ whole genome shotgun (WGS) entry which is preliminary data.</text>
</comment>
<protein>
    <submittedName>
        <fullName evidence="2">Uncharacterized protein</fullName>
    </submittedName>
</protein>
<feature type="region of interest" description="Disordered" evidence="1">
    <location>
        <begin position="219"/>
        <end position="249"/>
    </location>
</feature>
<accession>A0A9D4QI69</accession>
<dbReference type="VEuPathDB" id="VectorBase:RSAN_053023"/>
<dbReference type="Proteomes" id="UP000821837">
    <property type="component" value="Chromosome 1"/>
</dbReference>
<evidence type="ECO:0000313" key="2">
    <source>
        <dbReference type="EMBL" id="KAH7982873.1"/>
    </source>
</evidence>
<dbReference type="AlphaFoldDB" id="A0A9D4QI69"/>
<name>A0A9D4QI69_RHISA</name>
<keyword evidence="3" id="KW-1185">Reference proteome</keyword>
<proteinExistence type="predicted"/>
<reference evidence="2" key="1">
    <citation type="journal article" date="2020" name="Cell">
        <title>Large-Scale Comparative Analyses of Tick Genomes Elucidate Their Genetic Diversity and Vector Capacities.</title>
        <authorList>
            <consortium name="Tick Genome and Microbiome Consortium (TIGMIC)"/>
            <person name="Jia N."/>
            <person name="Wang J."/>
            <person name="Shi W."/>
            <person name="Du L."/>
            <person name="Sun Y."/>
            <person name="Zhan W."/>
            <person name="Jiang J.F."/>
            <person name="Wang Q."/>
            <person name="Zhang B."/>
            <person name="Ji P."/>
            <person name="Bell-Sakyi L."/>
            <person name="Cui X.M."/>
            <person name="Yuan T.T."/>
            <person name="Jiang B.G."/>
            <person name="Yang W.F."/>
            <person name="Lam T.T."/>
            <person name="Chang Q.C."/>
            <person name="Ding S.J."/>
            <person name="Wang X.J."/>
            <person name="Zhu J.G."/>
            <person name="Ruan X.D."/>
            <person name="Zhao L."/>
            <person name="Wei J.T."/>
            <person name="Ye R.Z."/>
            <person name="Que T.C."/>
            <person name="Du C.H."/>
            <person name="Zhou Y.H."/>
            <person name="Cheng J.X."/>
            <person name="Dai P.F."/>
            <person name="Guo W.B."/>
            <person name="Han X.H."/>
            <person name="Huang E.J."/>
            <person name="Li L.F."/>
            <person name="Wei W."/>
            <person name="Gao Y.C."/>
            <person name="Liu J.Z."/>
            <person name="Shao H.Z."/>
            <person name="Wang X."/>
            <person name="Wang C.C."/>
            <person name="Yang T.C."/>
            <person name="Huo Q.B."/>
            <person name="Li W."/>
            <person name="Chen H.Y."/>
            <person name="Chen S.E."/>
            <person name="Zhou L.G."/>
            <person name="Ni X.B."/>
            <person name="Tian J.H."/>
            <person name="Sheng Y."/>
            <person name="Liu T."/>
            <person name="Pan Y.S."/>
            <person name="Xia L.Y."/>
            <person name="Li J."/>
            <person name="Zhao F."/>
            <person name="Cao W.C."/>
        </authorList>
    </citation>
    <scope>NUCLEOTIDE SEQUENCE</scope>
    <source>
        <strain evidence="2">Rsan-2018</strain>
    </source>
</reference>
<reference evidence="2" key="2">
    <citation type="submission" date="2021-09" db="EMBL/GenBank/DDBJ databases">
        <authorList>
            <person name="Jia N."/>
            <person name="Wang J."/>
            <person name="Shi W."/>
            <person name="Du L."/>
            <person name="Sun Y."/>
            <person name="Zhan W."/>
            <person name="Jiang J."/>
            <person name="Wang Q."/>
            <person name="Zhang B."/>
            <person name="Ji P."/>
            <person name="Sakyi L.B."/>
            <person name="Cui X."/>
            <person name="Yuan T."/>
            <person name="Jiang B."/>
            <person name="Yang W."/>
            <person name="Lam T.T.-Y."/>
            <person name="Chang Q."/>
            <person name="Ding S."/>
            <person name="Wang X."/>
            <person name="Zhu J."/>
            <person name="Ruan X."/>
            <person name="Zhao L."/>
            <person name="Wei J."/>
            <person name="Que T."/>
            <person name="Du C."/>
            <person name="Cheng J."/>
            <person name="Dai P."/>
            <person name="Han X."/>
            <person name="Huang E."/>
            <person name="Gao Y."/>
            <person name="Liu J."/>
            <person name="Shao H."/>
            <person name="Ye R."/>
            <person name="Li L."/>
            <person name="Wei W."/>
            <person name="Wang X."/>
            <person name="Wang C."/>
            <person name="Huo Q."/>
            <person name="Li W."/>
            <person name="Guo W."/>
            <person name="Chen H."/>
            <person name="Chen S."/>
            <person name="Zhou L."/>
            <person name="Zhou L."/>
            <person name="Ni X."/>
            <person name="Tian J."/>
            <person name="Zhou Y."/>
            <person name="Sheng Y."/>
            <person name="Liu T."/>
            <person name="Pan Y."/>
            <person name="Xia L."/>
            <person name="Li J."/>
            <person name="Zhao F."/>
            <person name="Cao W."/>
        </authorList>
    </citation>
    <scope>NUCLEOTIDE SEQUENCE</scope>
    <source>
        <strain evidence="2">Rsan-2018</strain>
        <tissue evidence="2">Larvae</tissue>
    </source>
</reference>
<evidence type="ECO:0000313" key="3">
    <source>
        <dbReference type="Proteomes" id="UP000821837"/>
    </source>
</evidence>
<feature type="region of interest" description="Disordered" evidence="1">
    <location>
        <begin position="140"/>
        <end position="165"/>
    </location>
</feature>
<dbReference type="EMBL" id="JABSTV010001245">
    <property type="protein sequence ID" value="KAH7982873.1"/>
    <property type="molecule type" value="Genomic_DNA"/>
</dbReference>
<evidence type="ECO:0000256" key="1">
    <source>
        <dbReference type="SAM" id="MobiDB-lite"/>
    </source>
</evidence>